<keyword evidence="10 11" id="KW-0998">Cell outer membrane</keyword>
<keyword evidence="8 11" id="KW-0626">Porin</keyword>
<dbReference type="GO" id="GO:0009279">
    <property type="term" value="C:cell outer membrane"/>
    <property type="evidence" value="ECO:0007669"/>
    <property type="project" value="UniProtKB-SubCell"/>
</dbReference>
<evidence type="ECO:0000313" key="16">
    <source>
        <dbReference type="EMBL" id="QJY37459.1"/>
    </source>
</evidence>
<feature type="short sequence motif" description="TonB box" evidence="13">
    <location>
        <begin position="30"/>
        <end position="36"/>
    </location>
</feature>
<dbReference type="PROSITE" id="PS00430">
    <property type="entry name" value="TONB_DEPENDENT_REC_1"/>
    <property type="match status" value="1"/>
</dbReference>
<evidence type="ECO:0000256" key="2">
    <source>
        <dbReference type="ARBA" id="ARBA00022448"/>
    </source>
</evidence>
<dbReference type="InterPro" id="IPR010916">
    <property type="entry name" value="TonB_box_CS"/>
</dbReference>
<evidence type="ECO:0000259" key="14">
    <source>
        <dbReference type="Pfam" id="PF00593"/>
    </source>
</evidence>
<dbReference type="GO" id="GO:0015420">
    <property type="term" value="F:ABC-type vitamin B12 transporter activity"/>
    <property type="evidence" value="ECO:0007669"/>
    <property type="project" value="InterPro"/>
</dbReference>
<organism evidence="16 17">
    <name type="scientific">Vibrio europaeus</name>
    <dbReference type="NCBI Taxonomy" id="300876"/>
    <lineage>
        <taxon>Bacteria</taxon>
        <taxon>Pseudomonadati</taxon>
        <taxon>Pseudomonadota</taxon>
        <taxon>Gammaproteobacteria</taxon>
        <taxon>Vibrionales</taxon>
        <taxon>Vibrionaceae</taxon>
        <taxon>Vibrio</taxon>
        <taxon>Vibrio oreintalis group</taxon>
    </lineage>
</organism>
<keyword evidence="2 11" id="KW-0813">Transport</keyword>
<feature type="domain" description="TonB-dependent receptor-like beta-barrel" evidence="14">
    <location>
        <begin position="210"/>
        <end position="587"/>
    </location>
</feature>
<dbReference type="PROSITE" id="PS52016">
    <property type="entry name" value="TONB_DEPENDENT_REC_3"/>
    <property type="match status" value="1"/>
</dbReference>
<comment type="similarity">
    <text evidence="11">Belongs to the TonB-dependent receptor family. BtuB (TC 1.B.14.3.1) subfamily.</text>
</comment>
<comment type="subcellular location">
    <subcellularLocation>
        <location evidence="1 11 12">Cell outer membrane</location>
        <topology evidence="1 11 12">Multi-pass membrane protein</topology>
    </subcellularLocation>
</comment>
<dbReference type="GO" id="GO:0046930">
    <property type="term" value="C:pore complex"/>
    <property type="evidence" value="ECO:0007669"/>
    <property type="project" value="UniProtKB-KW"/>
</dbReference>
<dbReference type="InterPro" id="IPR037066">
    <property type="entry name" value="Plug_dom_sf"/>
</dbReference>
<dbReference type="AlphaFoldDB" id="A0AAE7AYP7"/>
<evidence type="ECO:0000313" key="17">
    <source>
        <dbReference type="Proteomes" id="UP000501443"/>
    </source>
</evidence>
<protein>
    <recommendedName>
        <fullName evidence="11">Vitamin B12 transporter BtuB</fullName>
    </recommendedName>
    <alternativeName>
        <fullName evidence="11">Cobalamin receptor</fullName>
    </alternativeName>
    <alternativeName>
        <fullName evidence="11">Outer membrane cobalamin translocator</fullName>
    </alternativeName>
</protein>
<sequence length="614" mass="66551" precursor="true">MNRSILAIAVASLLPHASLSYAQEASSDETMVVTANRFEQSADSVLAPVSVVTREDIKKMQAQSVLDVLKTLPGVELSYQGTKANTNSIFIRGTSSRHTLVLVDGVRINSATAGGASVGLIPANAIEKIEVVRGPRAAVYGSDALGGVISITTKPKLGSAHEAKATFGSNSYAQQSWRSVGDISEKTKGSFFVNNEKSKGYKVSSSAPDSDRHGFDAQTILGSLTHTYSSSIELFFTGYYQQGLSEYNGADPSNNYAATKFESDTENYVFAGGANVALGDWLSQFQLSTNKAFSADGKADGGKSGKGSITTKRNSASWVNTYSGLENSTINLGVDYYQEKALRGGTNSSDYSDNKKTNTGVFITGFTQLSDLTLEASLRNDRDSGFGNHTTWNLGAGYALTEAIELVGSYGTAFKAPTFNDLYYPTSGNPDLKPETSKSLEFGVKGYHELVDWSVTTYRTDIEDMIAWAPIAPGSSVYKPSNVENAQIKGIELELGFETGPINHKLIGDWKDPKDTKKNTQLIRRAKENYKWVGTYSADAVDVSLIANYVGKRYDSSLYELEAYSTADAAVTYRVTDKFTTGLRVSNMFDKGYETAKGYPAAEREWYLNASYQF</sequence>
<dbReference type="InterPro" id="IPR000531">
    <property type="entry name" value="Beta-barrel_TonB"/>
</dbReference>
<evidence type="ECO:0000256" key="7">
    <source>
        <dbReference type="ARBA" id="ARBA00023077"/>
    </source>
</evidence>
<evidence type="ECO:0000256" key="8">
    <source>
        <dbReference type="ARBA" id="ARBA00023114"/>
    </source>
</evidence>
<dbReference type="GO" id="GO:0015288">
    <property type="term" value="F:porin activity"/>
    <property type="evidence" value="ECO:0007669"/>
    <property type="project" value="UniProtKB-KW"/>
</dbReference>
<name>A0AAE7AYP7_9VIBR</name>
<dbReference type="EMBL" id="CP053541">
    <property type="protein sequence ID" value="QJY37459.1"/>
    <property type="molecule type" value="Genomic_DNA"/>
</dbReference>
<evidence type="ECO:0000256" key="9">
    <source>
        <dbReference type="ARBA" id="ARBA00023136"/>
    </source>
</evidence>
<accession>A0AAE7AYP7</accession>
<dbReference type="InterPro" id="IPR012910">
    <property type="entry name" value="Plug_dom"/>
</dbReference>
<evidence type="ECO:0000256" key="12">
    <source>
        <dbReference type="PROSITE-ProRule" id="PRU01360"/>
    </source>
</evidence>
<dbReference type="PANTHER" id="PTHR30069">
    <property type="entry name" value="TONB-DEPENDENT OUTER MEMBRANE RECEPTOR"/>
    <property type="match status" value="1"/>
</dbReference>
<dbReference type="PANTHER" id="PTHR30069:SF53">
    <property type="entry name" value="COLICIN I RECEPTOR-RELATED"/>
    <property type="match status" value="1"/>
</dbReference>
<feature type="short sequence motif" description="TonB C-terminal box" evidence="11">
    <location>
        <begin position="597"/>
        <end position="614"/>
    </location>
</feature>
<feature type="signal peptide" evidence="11">
    <location>
        <begin position="1"/>
        <end position="22"/>
    </location>
</feature>
<comment type="function">
    <text evidence="11">Involved in the active translocation of vitamin B12 (cyanocobalamin) across the outer membrane to the periplasmic space. It derives its energy for transport by interacting with the trans-periplasmic membrane protein TonB.</text>
</comment>
<dbReference type="InterPro" id="IPR036942">
    <property type="entry name" value="Beta-barrel_TonB_sf"/>
</dbReference>
<gene>
    <name evidence="11" type="primary">btuB</name>
    <name evidence="16" type="ORF">HOO69_13080</name>
</gene>
<feature type="domain" description="TonB-dependent receptor plug" evidence="15">
    <location>
        <begin position="44"/>
        <end position="148"/>
    </location>
</feature>
<evidence type="ECO:0000256" key="1">
    <source>
        <dbReference type="ARBA" id="ARBA00004571"/>
    </source>
</evidence>
<keyword evidence="9 11" id="KW-0472">Membrane</keyword>
<keyword evidence="3 11" id="KW-1134">Transmembrane beta strand</keyword>
<evidence type="ECO:0000259" key="15">
    <source>
        <dbReference type="Pfam" id="PF07715"/>
    </source>
</evidence>
<proteinExistence type="inferred from homology"/>
<dbReference type="SUPFAM" id="SSF56935">
    <property type="entry name" value="Porins"/>
    <property type="match status" value="1"/>
</dbReference>
<dbReference type="RefSeq" id="WP_171802195.1">
    <property type="nucleotide sequence ID" value="NZ_CP053541.1"/>
</dbReference>
<evidence type="ECO:0000256" key="4">
    <source>
        <dbReference type="ARBA" id="ARBA00022692"/>
    </source>
</evidence>
<evidence type="ECO:0000256" key="6">
    <source>
        <dbReference type="ARBA" id="ARBA00023065"/>
    </source>
</evidence>
<keyword evidence="6 11" id="KW-0406">Ion transport</keyword>
<evidence type="ECO:0000256" key="10">
    <source>
        <dbReference type="ARBA" id="ARBA00023237"/>
    </source>
</evidence>
<keyword evidence="5 11" id="KW-0732">Signal</keyword>
<dbReference type="GO" id="GO:0006811">
    <property type="term" value="P:monoatomic ion transport"/>
    <property type="evidence" value="ECO:0007669"/>
    <property type="project" value="UniProtKB-KW"/>
</dbReference>
<reference evidence="16 17" key="1">
    <citation type="submission" date="2020-05" db="EMBL/GenBank/DDBJ databases">
        <title>First description outside Europe of the emergent pathogen for shellfish aquaculture Vibrio europaeus.</title>
        <authorList>
            <person name="Dubert J."/>
            <person name="Rojas R."/>
        </authorList>
    </citation>
    <scope>NUCLEOTIDE SEQUENCE [LARGE SCALE GENOMIC DNA]</scope>
    <source>
        <strain evidence="16 17">NPI-1</strain>
    </source>
</reference>
<dbReference type="Gene3D" id="2.40.170.20">
    <property type="entry name" value="TonB-dependent receptor, beta-barrel domain"/>
    <property type="match status" value="1"/>
</dbReference>
<dbReference type="HAMAP" id="MF_01531">
    <property type="entry name" value="BtuB"/>
    <property type="match status" value="1"/>
</dbReference>
<keyword evidence="4 11" id="KW-0812">Transmembrane</keyword>
<evidence type="ECO:0000256" key="13">
    <source>
        <dbReference type="PROSITE-ProRule" id="PRU10143"/>
    </source>
</evidence>
<dbReference type="Pfam" id="PF00593">
    <property type="entry name" value="TonB_dep_Rec_b-barrel"/>
    <property type="match status" value="1"/>
</dbReference>
<dbReference type="Pfam" id="PF07715">
    <property type="entry name" value="Plug"/>
    <property type="match status" value="1"/>
</dbReference>
<dbReference type="Proteomes" id="UP000501443">
    <property type="component" value="Chromosome 1"/>
</dbReference>
<dbReference type="InterPro" id="IPR039426">
    <property type="entry name" value="TonB-dep_rcpt-like"/>
</dbReference>
<feature type="chain" id="PRO_5041755951" description="Vitamin B12 transporter BtuB" evidence="11">
    <location>
        <begin position="23"/>
        <end position="614"/>
    </location>
</feature>
<feature type="short sequence motif" description="TonB box" evidence="11">
    <location>
        <begin position="29"/>
        <end position="36"/>
    </location>
</feature>
<dbReference type="Gene3D" id="2.170.130.10">
    <property type="entry name" value="TonB-dependent receptor, plug domain"/>
    <property type="match status" value="1"/>
</dbReference>
<evidence type="ECO:0000256" key="5">
    <source>
        <dbReference type="ARBA" id="ARBA00022729"/>
    </source>
</evidence>
<dbReference type="InterPro" id="IPR010101">
    <property type="entry name" value="B12_transptr_BtuB"/>
</dbReference>
<dbReference type="CDD" id="cd01347">
    <property type="entry name" value="ligand_gated_channel"/>
    <property type="match status" value="1"/>
</dbReference>
<keyword evidence="16" id="KW-0675">Receptor</keyword>
<evidence type="ECO:0000256" key="3">
    <source>
        <dbReference type="ARBA" id="ARBA00022452"/>
    </source>
</evidence>
<keyword evidence="7 11" id="KW-0798">TonB box</keyword>
<evidence type="ECO:0000256" key="11">
    <source>
        <dbReference type="HAMAP-Rule" id="MF_01531"/>
    </source>
</evidence>